<proteinExistence type="predicted"/>
<sequence>MATSTLNKNTTRMLTDRALEAGMSPTTVKQETRLSEWDLQVTIGNGTEQALPVALLLGMLVCGGSMATSAAMMGMHIPIHTVLCLANRTSPTANPQATSYCYPNFFVTTWTLMFIASAVSFFFYAFLCLQQRELRLRQSIAMIGSFMTLFLWLSTICIGFLPTQVGFDSINGSSNTPQVRAYGMLTSSIFNYQVAHNKTRLNFASAILENSISPDNDASQLVWVIGESSDDSQRLDNGSITGGVIASIYRANGNENRFWYKLSHFLLLRSALSRLPSTS</sequence>
<keyword evidence="1" id="KW-1133">Transmembrane helix</keyword>
<reference evidence="2 3" key="1">
    <citation type="journal article" date="2024" name="IMA Fungus">
        <title>IMA Genome - F19 : A genome assembly and annotation guide to empower mycologists, including annotated draft genome sequences of Ceratocystis pirilliformis, Diaporthe australafricana, Fusarium ophioides, Paecilomyces lecythidis, and Sporothrix stenoceras.</title>
        <authorList>
            <person name="Aylward J."/>
            <person name="Wilson A.M."/>
            <person name="Visagie C.M."/>
            <person name="Spraker J."/>
            <person name="Barnes I."/>
            <person name="Buitendag C."/>
            <person name="Ceriani C."/>
            <person name="Del Mar Angel L."/>
            <person name="du Plessis D."/>
            <person name="Fuchs T."/>
            <person name="Gasser K."/>
            <person name="Kramer D."/>
            <person name="Li W."/>
            <person name="Munsamy K."/>
            <person name="Piso A."/>
            <person name="Price J.L."/>
            <person name="Sonnekus B."/>
            <person name="Thomas C."/>
            <person name="van der Nest A."/>
            <person name="van Dijk A."/>
            <person name="van Heerden A."/>
            <person name="van Vuuren N."/>
            <person name="Yilmaz N."/>
            <person name="Duong T.A."/>
            <person name="van der Merwe N.A."/>
            <person name="Wingfield M.J."/>
            <person name="Wingfield B.D."/>
        </authorList>
    </citation>
    <scope>NUCLEOTIDE SEQUENCE [LARGE SCALE GENOMIC DNA]</scope>
    <source>
        <strain evidence="2 3">CMW 5346</strain>
    </source>
</reference>
<accession>A0ABR3YSU0</accession>
<feature type="transmembrane region" description="Helical" evidence="1">
    <location>
        <begin position="105"/>
        <end position="127"/>
    </location>
</feature>
<keyword evidence="3" id="KW-1185">Reference proteome</keyword>
<comment type="caution">
    <text evidence="2">The sequence shown here is derived from an EMBL/GenBank/DDBJ whole genome shotgun (WGS) entry which is preliminary data.</text>
</comment>
<keyword evidence="1" id="KW-0472">Membrane</keyword>
<evidence type="ECO:0000313" key="2">
    <source>
        <dbReference type="EMBL" id="KAL1891426.1"/>
    </source>
</evidence>
<keyword evidence="1" id="KW-0812">Transmembrane</keyword>
<name>A0ABR3YSU0_9PEZI</name>
<feature type="transmembrane region" description="Helical" evidence="1">
    <location>
        <begin position="53"/>
        <end position="73"/>
    </location>
</feature>
<feature type="transmembrane region" description="Helical" evidence="1">
    <location>
        <begin position="139"/>
        <end position="161"/>
    </location>
</feature>
<organism evidence="2 3">
    <name type="scientific">Sporothrix stenoceras</name>
    <dbReference type="NCBI Taxonomy" id="5173"/>
    <lineage>
        <taxon>Eukaryota</taxon>
        <taxon>Fungi</taxon>
        <taxon>Dikarya</taxon>
        <taxon>Ascomycota</taxon>
        <taxon>Pezizomycotina</taxon>
        <taxon>Sordariomycetes</taxon>
        <taxon>Sordariomycetidae</taxon>
        <taxon>Ophiostomatales</taxon>
        <taxon>Ophiostomataceae</taxon>
        <taxon>Sporothrix</taxon>
    </lineage>
</organism>
<evidence type="ECO:0000313" key="3">
    <source>
        <dbReference type="Proteomes" id="UP001583186"/>
    </source>
</evidence>
<protein>
    <submittedName>
        <fullName evidence="2">Uncharacterized protein</fullName>
    </submittedName>
</protein>
<evidence type="ECO:0000256" key="1">
    <source>
        <dbReference type="SAM" id="Phobius"/>
    </source>
</evidence>
<gene>
    <name evidence="2" type="ORF">Sste5346_007689</name>
</gene>
<dbReference type="EMBL" id="JAWCUI010000053">
    <property type="protein sequence ID" value="KAL1891426.1"/>
    <property type="molecule type" value="Genomic_DNA"/>
</dbReference>
<dbReference type="Proteomes" id="UP001583186">
    <property type="component" value="Unassembled WGS sequence"/>
</dbReference>